<proteinExistence type="inferred from homology"/>
<dbReference type="InterPro" id="IPR036259">
    <property type="entry name" value="MFS_trans_sf"/>
</dbReference>
<dbReference type="InterPro" id="IPR044770">
    <property type="entry name" value="MFS_spinster-like"/>
</dbReference>
<organism evidence="9 10">
    <name type="scientific">Cryptosporidium ubiquitum</name>
    <dbReference type="NCBI Taxonomy" id="857276"/>
    <lineage>
        <taxon>Eukaryota</taxon>
        <taxon>Sar</taxon>
        <taxon>Alveolata</taxon>
        <taxon>Apicomplexa</taxon>
        <taxon>Conoidasida</taxon>
        <taxon>Coccidia</taxon>
        <taxon>Eucoccidiorida</taxon>
        <taxon>Eimeriorina</taxon>
        <taxon>Cryptosporidiidae</taxon>
        <taxon>Cryptosporidium</taxon>
    </lineage>
</organism>
<feature type="transmembrane region" description="Helical" evidence="8">
    <location>
        <begin position="373"/>
        <end position="390"/>
    </location>
</feature>
<dbReference type="SUPFAM" id="SSF103473">
    <property type="entry name" value="MFS general substrate transporter"/>
    <property type="match status" value="1"/>
</dbReference>
<feature type="transmembrane region" description="Helical" evidence="8">
    <location>
        <begin position="227"/>
        <end position="249"/>
    </location>
</feature>
<feature type="region of interest" description="Disordered" evidence="7">
    <location>
        <begin position="1"/>
        <end position="27"/>
    </location>
</feature>
<evidence type="ECO:0000313" key="9">
    <source>
        <dbReference type="EMBL" id="OII72464.1"/>
    </source>
</evidence>
<sequence>MSLGTVSTASTASTPSKSQRSRSESYKRLNQENDILGEYFEGDRDGSLYQRFIPSLYVYSSLHGCVDQIIPTNYKLLESSIGLSPKSLGMLTFAQKFTQGISTIISGIICDRQINAINRELDYQHKTLISLEEGENRVGFKGLHAGNIEGRNIIGEETDREEEDDVEECGVGNLSGREEASEERKLLKYSNNTSFLTVWPAYLMMVTTTGWGMVLLSMIFASNFFQMLILLCFMGMFLSLMGPLTQSVIGTFNNIGRSEYFGNLFLSQNIGRLLCISATANIMGHYFDFTWLLLTFSFLSFLFSIFLYKSCIKHAFQQKGGKGLSMINMSYTGEHTYFMYITLQIKRIFSKSSYDKVKDFLNDYSYVISNKSAWLMLIMGIVNGIPRHSLNFTMMWLQYCGLSPLLATTVYSSSWISAILISPFVGKASDYIESIYPWIGRQALAQTAILLRIIFMVILLRYIPWGTNYFFYYLIVSILIGFMAGWPGVGASRPILCQIVLPHHRATLFAIFSLFETIGSAIFGAPLVGLLAQNYFGYDSSLKKGIREIILSNNTHGIKTLQLNANALANSMLLMTVIPWILTITLFGFLRLTYKQDQNGNNQAVN</sequence>
<dbReference type="VEuPathDB" id="CryptoDB:cubi_00459"/>
<keyword evidence="4 8" id="KW-1133">Transmembrane helix</keyword>
<evidence type="ECO:0000256" key="1">
    <source>
        <dbReference type="ARBA" id="ARBA00004141"/>
    </source>
</evidence>
<evidence type="ECO:0000313" key="10">
    <source>
        <dbReference type="Proteomes" id="UP000186176"/>
    </source>
</evidence>
<keyword evidence="10" id="KW-1185">Reference proteome</keyword>
<dbReference type="Gene3D" id="1.20.1250.20">
    <property type="entry name" value="MFS general substrate transporter like domains"/>
    <property type="match status" value="2"/>
</dbReference>
<keyword evidence="5 8" id="KW-0472">Membrane</keyword>
<comment type="subcellular location">
    <subcellularLocation>
        <location evidence="1">Membrane</location>
        <topology evidence="1">Multi-pass membrane protein</topology>
    </subcellularLocation>
</comment>
<feature type="transmembrane region" description="Helical" evidence="8">
    <location>
        <begin position="567"/>
        <end position="590"/>
    </location>
</feature>
<reference evidence="9 10" key="1">
    <citation type="submission" date="2016-10" db="EMBL/GenBank/DDBJ databases">
        <title>Reductive evolution of mitochondrial metabolism and differential evolution of invasion-related proteins in Cryptosporidium.</title>
        <authorList>
            <person name="Liu S."/>
            <person name="Roellig D.M."/>
            <person name="Guo Y."/>
            <person name="Li N."/>
            <person name="Frace M.A."/>
            <person name="Tang K."/>
            <person name="Zhang L."/>
            <person name="Feng Y."/>
            <person name="Xiao L."/>
        </authorList>
    </citation>
    <scope>NUCLEOTIDE SEQUENCE [LARGE SCALE GENOMIC DNA]</scope>
    <source>
        <strain evidence="9">39726</strain>
    </source>
</reference>
<evidence type="ECO:0000256" key="2">
    <source>
        <dbReference type="ARBA" id="ARBA00022448"/>
    </source>
</evidence>
<evidence type="ECO:0000256" key="5">
    <source>
        <dbReference type="ARBA" id="ARBA00023136"/>
    </source>
</evidence>
<dbReference type="OrthoDB" id="440755at2759"/>
<name>A0A1J4ME08_9CRYT</name>
<comment type="similarity">
    <text evidence="6">Belongs to the major facilitator superfamily. Spinster (TC 2.A.1.49) family.</text>
</comment>
<dbReference type="Pfam" id="PF07690">
    <property type="entry name" value="MFS_1"/>
    <property type="match status" value="1"/>
</dbReference>
<feature type="transmembrane region" description="Helical" evidence="8">
    <location>
        <begin position="509"/>
        <end position="532"/>
    </location>
</feature>
<dbReference type="Proteomes" id="UP000186176">
    <property type="component" value="Unassembled WGS sequence"/>
</dbReference>
<feature type="transmembrane region" description="Helical" evidence="8">
    <location>
        <begin position="443"/>
        <end position="463"/>
    </location>
</feature>
<keyword evidence="3 8" id="KW-0812">Transmembrane</keyword>
<evidence type="ECO:0000256" key="4">
    <source>
        <dbReference type="ARBA" id="ARBA00022989"/>
    </source>
</evidence>
<dbReference type="GeneID" id="39977252"/>
<dbReference type="PANTHER" id="PTHR23505:SF52">
    <property type="entry name" value="MAJOR FACILITATOR SUPERFAMILY PROTEIN"/>
    <property type="match status" value="1"/>
</dbReference>
<dbReference type="GO" id="GO:0022857">
    <property type="term" value="F:transmembrane transporter activity"/>
    <property type="evidence" value="ECO:0007669"/>
    <property type="project" value="InterPro"/>
</dbReference>
<dbReference type="AlphaFoldDB" id="A0A1J4ME08"/>
<keyword evidence="2" id="KW-0813">Transport</keyword>
<feature type="transmembrane region" description="Helical" evidence="8">
    <location>
        <begin position="289"/>
        <end position="308"/>
    </location>
</feature>
<feature type="transmembrane region" description="Helical" evidence="8">
    <location>
        <begin position="469"/>
        <end position="489"/>
    </location>
</feature>
<comment type="caution">
    <text evidence="9">The sequence shown here is derived from an EMBL/GenBank/DDBJ whole genome shotgun (WGS) entry which is preliminary data.</text>
</comment>
<dbReference type="EMBL" id="LRBP01000022">
    <property type="protein sequence ID" value="OII72464.1"/>
    <property type="molecule type" value="Genomic_DNA"/>
</dbReference>
<protein>
    <submittedName>
        <fullName evidence="9">Uncharacterized protein</fullName>
    </submittedName>
</protein>
<gene>
    <name evidence="9" type="ORF">cubi_00459</name>
</gene>
<accession>A0A1J4ME08</accession>
<evidence type="ECO:0000256" key="6">
    <source>
        <dbReference type="ARBA" id="ARBA00024338"/>
    </source>
</evidence>
<dbReference type="InterPro" id="IPR011701">
    <property type="entry name" value="MFS"/>
</dbReference>
<evidence type="ECO:0000256" key="8">
    <source>
        <dbReference type="SAM" id="Phobius"/>
    </source>
</evidence>
<feature type="compositionally biased region" description="Low complexity" evidence="7">
    <location>
        <begin position="1"/>
        <end position="18"/>
    </location>
</feature>
<evidence type="ECO:0000256" key="7">
    <source>
        <dbReference type="SAM" id="MobiDB-lite"/>
    </source>
</evidence>
<dbReference type="GO" id="GO:0016020">
    <property type="term" value="C:membrane"/>
    <property type="evidence" value="ECO:0007669"/>
    <property type="project" value="UniProtKB-SubCell"/>
</dbReference>
<dbReference type="RefSeq" id="XP_028873962.1">
    <property type="nucleotide sequence ID" value="XM_029017473.1"/>
</dbReference>
<feature type="transmembrane region" description="Helical" evidence="8">
    <location>
        <begin position="194"/>
        <end position="221"/>
    </location>
</feature>
<feature type="transmembrane region" description="Helical" evidence="8">
    <location>
        <begin position="396"/>
        <end position="422"/>
    </location>
</feature>
<evidence type="ECO:0000256" key="3">
    <source>
        <dbReference type="ARBA" id="ARBA00022692"/>
    </source>
</evidence>
<dbReference type="PANTHER" id="PTHR23505">
    <property type="entry name" value="SPINSTER"/>
    <property type="match status" value="1"/>
</dbReference>